<comment type="catalytic activity">
    <reaction evidence="4">
        <text>Couples ATP hydrolysis with the unwinding of duplex DNA by translocating in the 3'-5' direction.</text>
        <dbReference type="EC" id="5.6.2.4"/>
    </reaction>
</comment>
<organism evidence="7 8">
    <name type="scientific">Phanerochaete carnosa (strain HHB-10118-sp)</name>
    <name type="common">White-rot fungus</name>
    <name type="synonym">Peniophora carnosa</name>
    <dbReference type="NCBI Taxonomy" id="650164"/>
    <lineage>
        <taxon>Eukaryota</taxon>
        <taxon>Fungi</taxon>
        <taxon>Dikarya</taxon>
        <taxon>Basidiomycota</taxon>
        <taxon>Agaricomycotina</taxon>
        <taxon>Agaricomycetes</taxon>
        <taxon>Polyporales</taxon>
        <taxon>Phanerochaetaceae</taxon>
        <taxon>Phanerochaete</taxon>
    </lineage>
</organism>
<dbReference type="SUPFAM" id="SSF52540">
    <property type="entry name" value="P-loop containing nucleoside triphosphate hydrolases"/>
    <property type="match status" value="1"/>
</dbReference>
<feature type="domain" description="ATP-dependent DNA helicase RecQ zinc-binding" evidence="6">
    <location>
        <begin position="39"/>
        <end position="92"/>
    </location>
</feature>
<evidence type="ECO:0000256" key="5">
    <source>
        <dbReference type="ARBA" id="ARBA00034808"/>
    </source>
</evidence>
<dbReference type="RefSeq" id="XP_007402002.1">
    <property type="nucleotide sequence ID" value="XM_007401940.1"/>
</dbReference>
<dbReference type="GO" id="GO:0000724">
    <property type="term" value="P:double-strand break repair via homologous recombination"/>
    <property type="evidence" value="ECO:0007669"/>
    <property type="project" value="TreeGrafter"/>
</dbReference>
<keyword evidence="8" id="KW-1185">Reference proteome</keyword>
<dbReference type="GO" id="GO:0009378">
    <property type="term" value="F:four-way junction helicase activity"/>
    <property type="evidence" value="ECO:0007669"/>
    <property type="project" value="TreeGrafter"/>
</dbReference>
<dbReference type="GO" id="GO:0003677">
    <property type="term" value="F:DNA binding"/>
    <property type="evidence" value="ECO:0007669"/>
    <property type="project" value="UniProtKB-KW"/>
</dbReference>
<evidence type="ECO:0000256" key="2">
    <source>
        <dbReference type="ARBA" id="ARBA00023125"/>
    </source>
</evidence>
<evidence type="ECO:0000259" key="6">
    <source>
        <dbReference type="Pfam" id="PF16124"/>
    </source>
</evidence>
<keyword evidence="2" id="KW-0238">DNA-binding</keyword>
<name>K5UIN7_PHACS</name>
<dbReference type="PANTHER" id="PTHR13710">
    <property type="entry name" value="DNA HELICASE RECQ FAMILY MEMBER"/>
    <property type="match status" value="1"/>
</dbReference>
<dbReference type="GO" id="GO:0043138">
    <property type="term" value="F:3'-5' DNA helicase activity"/>
    <property type="evidence" value="ECO:0007669"/>
    <property type="project" value="UniProtKB-EC"/>
</dbReference>
<dbReference type="EC" id="5.6.2.4" evidence="5"/>
<dbReference type="Gene3D" id="3.40.50.300">
    <property type="entry name" value="P-loop containing nucleotide triphosphate hydrolases"/>
    <property type="match status" value="1"/>
</dbReference>
<dbReference type="OrthoDB" id="10261556at2759"/>
<reference evidence="7 8" key="1">
    <citation type="journal article" date="2012" name="BMC Genomics">
        <title>Comparative genomics of the white-rot fungi, Phanerochaete carnosa and P. chrysosporium, to elucidate the genetic basis of the distinct wood types they colonize.</title>
        <authorList>
            <person name="Suzuki H."/>
            <person name="MacDonald J."/>
            <person name="Syed K."/>
            <person name="Salamov A."/>
            <person name="Hori C."/>
            <person name="Aerts A."/>
            <person name="Henrissat B."/>
            <person name="Wiebenga A."/>
            <person name="vanKuyk P.A."/>
            <person name="Barry K."/>
            <person name="Lindquist E."/>
            <person name="LaButti K."/>
            <person name="Lapidus A."/>
            <person name="Lucas S."/>
            <person name="Coutinho P."/>
            <person name="Gong Y."/>
            <person name="Samejima M."/>
            <person name="Mahadevan R."/>
            <person name="Abou-Zaid M."/>
            <person name="de Vries R.P."/>
            <person name="Igarashi K."/>
            <person name="Yadav J.S."/>
            <person name="Grigoriev I.V."/>
            <person name="Master E.R."/>
        </authorList>
    </citation>
    <scope>NUCLEOTIDE SEQUENCE [LARGE SCALE GENOMIC DNA]</scope>
    <source>
        <strain evidence="7 8">HHB-10118-sp</strain>
    </source>
</reference>
<evidence type="ECO:0000256" key="4">
    <source>
        <dbReference type="ARBA" id="ARBA00034617"/>
    </source>
</evidence>
<comment type="similarity">
    <text evidence="1">Belongs to the helicase family. RecQ subfamily.</text>
</comment>
<protein>
    <recommendedName>
        <fullName evidence="5">DNA 3'-5' helicase</fullName>
        <ecNumber evidence="5">5.6.2.4</ecNumber>
    </recommendedName>
</protein>
<evidence type="ECO:0000256" key="1">
    <source>
        <dbReference type="ARBA" id="ARBA00005446"/>
    </source>
</evidence>
<evidence type="ECO:0000313" key="7">
    <source>
        <dbReference type="EMBL" id="EKM49376.1"/>
    </source>
</evidence>
<keyword evidence="3" id="KW-0413">Isomerase</keyword>
<dbReference type="InterPro" id="IPR032284">
    <property type="entry name" value="RecQ_Zn-bd"/>
</dbReference>
<dbReference type="GeneID" id="18908993"/>
<dbReference type="InterPro" id="IPR027417">
    <property type="entry name" value="P-loop_NTPase"/>
</dbReference>
<dbReference type="InParanoid" id="K5UIN7"/>
<dbReference type="GO" id="GO:0005737">
    <property type="term" value="C:cytoplasm"/>
    <property type="evidence" value="ECO:0007669"/>
    <property type="project" value="TreeGrafter"/>
</dbReference>
<dbReference type="AlphaFoldDB" id="K5UIN7"/>
<evidence type="ECO:0000313" key="8">
    <source>
        <dbReference type="Proteomes" id="UP000008370"/>
    </source>
</evidence>
<accession>K5UIN7</accession>
<dbReference type="EMBL" id="JH930481">
    <property type="protein sequence ID" value="EKM49376.1"/>
    <property type="molecule type" value="Genomic_DNA"/>
</dbReference>
<dbReference type="HOGENOM" id="CLU_1343681_0_0_1"/>
<dbReference type="Proteomes" id="UP000008370">
    <property type="component" value="Unassembled WGS sequence"/>
</dbReference>
<dbReference type="PANTHER" id="PTHR13710:SF105">
    <property type="entry name" value="ATP-DEPENDENT DNA HELICASE Q1"/>
    <property type="match status" value="1"/>
</dbReference>
<evidence type="ECO:0000256" key="3">
    <source>
        <dbReference type="ARBA" id="ARBA00023235"/>
    </source>
</evidence>
<gene>
    <name evidence="7" type="ORF">PHACADRAFT_154571</name>
</gene>
<proteinExistence type="inferred from homology"/>
<dbReference type="GO" id="GO:0005694">
    <property type="term" value="C:chromosome"/>
    <property type="evidence" value="ECO:0007669"/>
    <property type="project" value="TreeGrafter"/>
</dbReference>
<dbReference type="KEGG" id="pco:PHACADRAFT_154571"/>
<sequence length="204" mass="23425">MIRLVQEFGRAGRDNKKGACTIFYCPQDAVNISRAAIDTDDKLQAWHQVIVYCHNMETCRQIPLARHFDLSAQISWLANQNTPPCALCDNCTRNPKTIDKQHVTLDIYSILKILQQVEHQQCFTTLCKFAEAARDSELVDFDPRHTYPPMPNRHSGTVNIKIATQLPNTKKRAVDRLPLVKKTCLFNFMRQTDLHHSDCPMDLC</sequence>
<dbReference type="Pfam" id="PF16124">
    <property type="entry name" value="RecQ_Zn_bind"/>
    <property type="match status" value="1"/>
</dbReference>